<reference evidence="2" key="2">
    <citation type="submission" date="2023-01" db="EMBL/GenBank/DDBJ databases">
        <authorList>
            <person name="Sun Q."/>
            <person name="Evtushenko L."/>
        </authorList>
    </citation>
    <scope>NUCLEOTIDE SEQUENCE</scope>
    <source>
        <strain evidence="2">VKM Ac-1321</strain>
    </source>
</reference>
<dbReference type="GO" id="GO:0032259">
    <property type="term" value="P:methylation"/>
    <property type="evidence" value="ECO:0007669"/>
    <property type="project" value="InterPro"/>
</dbReference>
<dbReference type="AlphaFoldDB" id="A0A9W6KHN8"/>
<evidence type="ECO:0000259" key="1">
    <source>
        <dbReference type="Pfam" id="PF05175"/>
    </source>
</evidence>
<dbReference type="InterPro" id="IPR002052">
    <property type="entry name" value="DNA_methylase_N6_adenine_CS"/>
</dbReference>
<dbReference type="Proteomes" id="UP001143480">
    <property type="component" value="Unassembled WGS sequence"/>
</dbReference>
<dbReference type="PROSITE" id="PS00092">
    <property type="entry name" value="N6_MTASE"/>
    <property type="match status" value="1"/>
</dbReference>
<dbReference type="InterPro" id="IPR029063">
    <property type="entry name" value="SAM-dependent_MTases_sf"/>
</dbReference>
<keyword evidence="3" id="KW-1185">Reference proteome</keyword>
<accession>A0A9W6KHN8</accession>
<dbReference type="PANTHER" id="PTHR18895">
    <property type="entry name" value="HEMK METHYLTRANSFERASE"/>
    <property type="match status" value="1"/>
</dbReference>
<dbReference type="Gene3D" id="3.40.50.150">
    <property type="entry name" value="Vaccinia Virus protein VP39"/>
    <property type="match status" value="1"/>
</dbReference>
<dbReference type="InterPro" id="IPR050320">
    <property type="entry name" value="N5-glutamine_MTase"/>
</dbReference>
<feature type="domain" description="Methyltransferase small" evidence="1">
    <location>
        <begin position="129"/>
        <end position="253"/>
    </location>
</feature>
<organism evidence="2 3">
    <name type="scientific">Dactylosporangium matsuzakiense</name>
    <dbReference type="NCBI Taxonomy" id="53360"/>
    <lineage>
        <taxon>Bacteria</taxon>
        <taxon>Bacillati</taxon>
        <taxon>Actinomycetota</taxon>
        <taxon>Actinomycetes</taxon>
        <taxon>Micromonosporales</taxon>
        <taxon>Micromonosporaceae</taxon>
        <taxon>Dactylosporangium</taxon>
    </lineage>
</organism>
<dbReference type="GO" id="GO:0003676">
    <property type="term" value="F:nucleic acid binding"/>
    <property type="evidence" value="ECO:0007669"/>
    <property type="project" value="InterPro"/>
</dbReference>
<dbReference type="SUPFAM" id="SSF53335">
    <property type="entry name" value="S-adenosyl-L-methionine-dependent methyltransferases"/>
    <property type="match status" value="1"/>
</dbReference>
<proteinExistence type="predicted"/>
<name>A0A9W6KHN8_9ACTN</name>
<dbReference type="InterPro" id="IPR007848">
    <property type="entry name" value="Small_mtfrase_dom"/>
</dbReference>
<sequence>MTTTMAAPTDTDTALLRLGERLKAAGYRFTTVTPASHDRVNARPGNARARSLTDVLGWSRPFAPGALPDDVVTLLEQAGQLRHDDDGWHSLIRVSSYDDELFVHSAFPACAADAVFFGPDTHRTVDAALAHLRTAPAPARVAEIGTGSGAVAIAVAKRVPAAEVVAVDINPTALYFARINAAMAGTANVRACRSDLLDAVDGQFDLIVSNPPFMIDPECRPYRDGGGEHGHDLPLRVLDTAVARLAPGGSLVLLSGTGVVDGRDPLHAAVTERLAGTGLRPEYREIDPDVYSENLEHAYAHADRIALVVLTVTRPEDAS</sequence>
<dbReference type="RefSeq" id="WP_261965456.1">
    <property type="nucleotide sequence ID" value="NZ_BAAAXA010000001.1"/>
</dbReference>
<reference evidence="2" key="1">
    <citation type="journal article" date="2014" name="Int. J. Syst. Evol. Microbiol.">
        <title>Complete genome sequence of Corynebacterium casei LMG S-19264T (=DSM 44701T), isolated from a smear-ripened cheese.</title>
        <authorList>
            <consortium name="US DOE Joint Genome Institute (JGI-PGF)"/>
            <person name="Walter F."/>
            <person name="Albersmeier A."/>
            <person name="Kalinowski J."/>
            <person name="Ruckert C."/>
        </authorList>
    </citation>
    <scope>NUCLEOTIDE SEQUENCE</scope>
    <source>
        <strain evidence="2">VKM Ac-1321</strain>
    </source>
</reference>
<evidence type="ECO:0000313" key="3">
    <source>
        <dbReference type="Proteomes" id="UP001143480"/>
    </source>
</evidence>
<evidence type="ECO:0000313" key="2">
    <source>
        <dbReference type="EMBL" id="GLL01132.1"/>
    </source>
</evidence>
<dbReference type="CDD" id="cd02440">
    <property type="entry name" value="AdoMet_MTases"/>
    <property type="match status" value="1"/>
</dbReference>
<protein>
    <recommendedName>
        <fullName evidence="1">Methyltransferase small domain-containing protein</fullName>
    </recommendedName>
</protein>
<dbReference type="Pfam" id="PF05175">
    <property type="entry name" value="MTS"/>
    <property type="match status" value="1"/>
</dbReference>
<dbReference type="PANTHER" id="PTHR18895:SF74">
    <property type="entry name" value="MTRF1L RELEASE FACTOR GLUTAMINE METHYLTRANSFERASE"/>
    <property type="match status" value="1"/>
</dbReference>
<dbReference type="GO" id="GO:0036009">
    <property type="term" value="F:protein-glutamine N-methyltransferase activity"/>
    <property type="evidence" value="ECO:0007669"/>
    <property type="project" value="TreeGrafter"/>
</dbReference>
<dbReference type="EMBL" id="BSFP01000013">
    <property type="protein sequence ID" value="GLL01132.1"/>
    <property type="molecule type" value="Genomic_DNA"/>
</dbReference>
<gene>
    <name evidence="2" type="ORF">GCM10017581_028730</name>
</gene>
<comment type="caution">
    <text evidence="2">The sequence shown here is derived from an EMBL/GenBank/DDBJ whole genome shotgun (WGS) entry which is preliminary data.</text>
</comment>